<evidence type="ECO:0000259" key="4">
    <source>
        <dbReference type="Pfam" id="PF01321"/>
    </source>
</evidence>
<dbReference type="InterPro" id="IPR001131">
    <property type="entry name" value="Peptidase_M24B_aminopep-P_CS"/>
</dbReference>
<evidence type="ECO:0000259" key="3">
    <source>
        <dbReference type="Pfam" id="PF00557"/>
    </source>
</evidence>
<dbReference type="InterPro" id="IPR000994">
    <property type="entry name" value="Pept_M24"/>
</dbReference>
<feature type="domain" description="Peptidase M24" evidence="3">
    <location>
        <begin position="119"/>
        <end position="331"/>
    </location>
</feature>
<keyword evidence="2" id="KW-0378">Hydrolase</keyword>
<dbReference type="Gene3D" id="3.90.230.10">
    <property type="entry name" value="Creatinase/methionine aminopeptidase superfamily"/>
    <property type="match status" value="1"/>
</dbReference>
<dbReference type="InterPro" id="IPR050659">
    <property type="entry name" value="Peptidase_M24B"/>
</dbReference>
<dbReference type="GO" id="GO:0004177">
    <property type="term" value="F:aminopeptidase activity"/>
    <property type="evidence" value="ECO:0007669"/>
    <property type="project" value="UniProtKB-KW"/>
</dbReference>
<keyword evidence="1" id="KW-0479">Metal-binding</keyword>
<evidence type="ECO:0000256" key="2">
    <source>
        <dbReference type="ARBA" id="ARBA00022801"/>
    </source>
</evidence>
<dbReference type="PROSITE" id="PS00491">
    <property type="entry name" value="PROLINE_PEPTIDASE"/>
    <property type="match status" value="1"/>
</dbReference>
<dbReference type="InterPro" id="IPR029149">
    <property type="entry name" value="Creatin/AminoP/Spt16_N"/>
</dbReference>
<feature type="domain" description="Creatinase N-terminal" evidence="4">
    <location>
        <begin position="3"/>
        <end position="101"/>
    </location>
</feature>
<dbReference type="InterPro" id="IPR000587">
    <property type="entry name" value="Creatinase_N"/>
</dbReference>
<organism evidence="5">
    <name type="scientific">hydrothermal vent metagenome</name>
    <dbReference type="NCBI Taxonomy" id="652676"/>
    <lineage>
        <taxon>unclassified sequences</taxon>
        <taxon>metagenomes</taxon>
        <taxon>ecological metagenomes</taxon>
    </lineage>
</organism>
<sequence>MNYIVKDENAIYYECGYSSDNALFLKLGSEAFFITDSRYAIEAQESVDNATVIIDSDLYGKANELIKKSTIKKLTIDPKEWSIFHFSLLSKSLKIKFKKVPDFSHKKRIIKSSQELILLKKAVKLGAKAFDDFANSIHKNGFKKDEHYLTYSAKNNLSHKGKYSLSFDPIIAINGNASKPHALPTDTKLKKNDLLLVDAGLKYKRYSSDRTRTVSASDNFEFIIEQKFKKKKIQKAYDLVLKAHDNAIEKARSGMKAKKIDALTRDIIEKGGMGKYYVHSTGHGVGLDIHEMPYISTKSDTVVEDGMVYTIEPGIYIPNEFGIRIEDMVTMVDGRVVVL</sequence>
<name>A0A1W1C8C1_9ZZZZ</name>
<evidence type="ECO:0000256" key="1">
    <source>
        <dbReference type="ARBA" id="ARBA00022723"/>
    </source>
</evidence>
<reference evidence="5" key="1">
    <citation type="submission" date="2016-10" db="EMBL/GenBank/DDBJ databases">
        <authorList>
            <person name="de Groot N.N."/>
        </authorList>
    </citation>
    <scope>NUCLEOTIDE SEQUENCE</scope>
</reference>
<dbReference type="Pfam" id="PF00557">
    <property type="entry name" value="Peptidase_M24"/>
    <property type="match status" value="1"/>
</dbReference>
<dbReference type="Gene3D" id="3.40.350.10">
    <property type="entry name" value="Creatinase/prolidase N-terminal domain"/>
    <property type="match status" value="1"/>
</dbReference>
<dbReference type="SUPFAM" id="SSF55920">
    <property type="entry name" value="Creatinase/aminopeptidase"/>
    <property type="match status" value="1"/>
</dbReference>
<protein>
    <submittedName>
        <fullName evidence="5">Aminopeptidase YpdF (MP-, MA-, MS-, AP-, NP-specific)</fullName>
    </submittedName>
</protein>
<dbReference type="PANTHER" id="PTHR46112">
    <property type="entry name" value="AMINOPEPTIDASE"/>
    <property type="match status" value="1"/>
</dbReference>
<gene>
    <name evidence="5" type="ORF">MNB_SV-14-254</name>
</gene>
<dbReference type="PANTHER" id="PTHR46112:SF2">
    <property type="entry name" value="XAA-PRO AMINOPEPTIDASE P-RELATED"/>
    <property type="match status" value="1"/>
</dbReference>
<accession>A0A1W1C8C1</accession>
<dbReference type="GO" id="GO:0046872">
    <property type="term" value="F:metal ion binding"/>
    <property type="evidence" value="ECO:0007669"/>
    <property type="project" value="UniProtKB-KW"/>
</dbReference>
<dbReference type="AlphaFoldDB" id="A0A1W1C8C1"/>
<keyword evidence="5" id="KW-0031">Aminopeptidase</keyword>
<keyword evidence="5" id="KW-0645">Protease</keyword>
<dbReference type="Pfam" id="PF01321">
    <property type="entry name" value="Creatinase_N"/>
    <property type="match status" value="1"/>
</dbReference>
<proteinExistence type="predicted"/>
<dbReference type="EMBL" id="FPHN01000136">
    <property type="protein sequence ID" value="SFV61985.1"/>
    <property type="molecule type" value="Genomic_DNA"/>
</dbReference>
<dbReference type="InterPro" id="IPR036005">
    <property type="entry name" value="Creatinase/aminopeptidase-like"/>
</dbReference>
<evidence type="ECO:0000313" key="5">
    <source>
        <dbReference type="EMBL" id="SFV61985.1"/>
    </source>
</evidence>